<dbReference type="Proteomes" id="UP001642360">
    <property type="component" value="Unassembled WGS sequence"/>
</dbReference>
<protein>
    <submittedName>
        <fullName evidence="2">Uncharacterized protein</fullName>
    </submittedName>
</protein>
<organism evidence="2 3">
    <name type="scientific">Ilex paraguariensis</name>
    <name type="common">yerba mate</name>
    <dbReference type="NCBI Taxonomy" id="185542"/>
    <lineage>
        <taxon>Eukaryota</taxon>
        <taxon>Viridiplantae</taxon>
        <taxon>Streptophyta</taxon>
        <taxon>Embryophyta</taxon>
        <taxon>Tracheophyta</taxon>
        <taxon>Spermatophyta</taxon>
        <taxon>Magnoliopsida</taxon>
        <taxon>eudicotyledons</taxon>
        <taxon>Gunneridae</taxon>
        <taxon>Pentapetalae</taxon>
        <taxon>asterids</taxon>
        <taxon>campanulids</taxon>
        <taxon>Aquifoliales</taxon>
        <taxon>Aquifoliaceae</taxon>
        <taxon>Ilex</taxon>
    </lineage>
</organism>
<evidence type="ECO:0000313" key="3">
    <source>
        <dbReference type="Proteomes" id="UP001642360"/>
    </source>
</evidence>
<gene>
    <name evidence="2" type="ORF">ILEXP_LOCUS31084</name>
</gene>
<dbReference type="AlphaFoldDB" id="A0ABC8T485"/>
<reference evidence="2 3" key="1">
    <citation type="submission" date="2024-02" db="EMBL/GenBank/DDBJ databases">
        <authorList>
            <person name="Vignale AGUSTIN F."/>
            <person name="Sosa J E."/>
            <person name="Modenutti C."/>
        </authorList>
    </citation>
    <scope>NUCLEOTIDE SEQUENCE [LARGE SCALE GENOMIC DNA]</scope>
</reference>
<feature type="compositionally biased region" description="Basic and acidic residues" evidence="1">
    <location>
        <begin position="103"/>
        <end position="121"/>
    </location>
</feature>
<feature type="compositionally biased region" description="Basic residues" evidence="1">
    <location>
        <begin position="58"/>
        <end position="75"/>
    </location>
</feature>
<keyword evidence="3" id="KW-1185">Reference proteome</keyword>
<evidence type="ECO:0000313" key="2">
    <source>
        <dbReference type="EMBL" id="CAK9162234.1"/>
    </source>
</evidence>
<feature type="region of interest" description="Disordered" evidence="1">
    <location>
        <begin position="32"/>
        <end position="79"/>
    </location>
</feature>
<accession>A0ABC8T485</accession>
<feature type="compositionally biased region" description="Basic and acidic residues" evidence="1">
    <location>
        <begin position="43"/>
        <end position="57"/>
    </location>
</feature>
<feature type="compositionally biased region" description="Basic and acidic residues" evidence="1">
    <location>
        <begin position="129"/>
        <end position="143"/>
    </location>
</feature>
<name>A0ABC8T485_9AQUA</name>
<feature type="compositionally biased region" description="Basic residues" evidence="1">
    <location>
        <begin position="144"/>
        <end position="161"/>
    </location>
</feature>
<evidence type="ECO:0000256" key="1">
    <source>
        <dbReference type="SAM" id="MobiDB-lite"/>
    </source>
</evidence>
<feature type="region of interest" description="Disordered" evidence="1">
    <location>
        <begin position="101"/>
        <end position="165"/>
    </location>
</feature>
<comment type="caution">
    <text evidence="2">The sequence shown here is derived from an EMBL/GenBank/DDBJ whole genome shotgun (WGS) entry which is preliminary data.</text>
</comment>
<dbReference type="EMBL" id="CAUOFW020003824">
    <property type="protein sequence ID" value="CAK9162234.1"/>
    <property type="molecule type" value="Genomic_DNA"/>
</dbReference>
<proteinExistence type="predicted"/>
<sequence length="228" mass="27363">MIEQINKLFVHVIIQKYETTHILELLPHRAEDKGKNKSTVRGQEVEENKRDPMDLKKGKTSMVRKLKAKERKRKRDANYEYSLKKKTKELMETSNDIITIVDSSRKTRERQEKEKAEDKGKNKSTVRGQEVEENKRDPMDLKKGKTSMVRKLKAKERKRKRDANYEYSLKKKTKELMETSNDIITIVDSSRKTRERQEKEKYEREMKRLWKVCQSIDPSIYKKLRQKE</sequence>